<dbReference type="InterPro" id="IPR000715">
    <property type="entry name" value="Glycosyl_transferase_4"/>
</dbReference>
<feature type="transmembrane region" description="Helical" evidence="7">
    <location>
        <begin position="203"/>
        <end position="225"/>
    </location>
</feature>
<evidence type="ECO:0000313" key="11">
    <source>
        <dbReference type="Proteomes" id="UP000319516"/>
    </source>
</evidence>
<feature type="transmembrane region" description="Helical" evidence="7">
    <location>
        <begin position="245"/>
        <end position="262"/>
    </location>
</feature>
<dbReference type="GO" id="GO:0009252">
    <property type="term" value="P:peptidoglycan biosynthetic process"/>
    <property type="evidence" value="ECO:0007669"/>
    <property type="project" value="UniProtKB-UniRule"/>
</dbReference>
<comment type="pathway">
    <text evidence="7">Cell wall biogenesis; peptidoglycan biosynthesis.</text>
</comment>
<dbReference type="GO" id="GO:0005886">
    <property type="term" value="C:plasma membrane"/>
    <property type="evidence" value="ECO:0007669"/>
    <property type="project" value="UniProtKB-SubCell"/>
</dbReference>
<dbReference type="RefSeq" id="WP_141784659.1">
    <property type="nucleotide sequence ID" value="NZ_BAAAIK010000002.1"/>
</dbReference>
<dbReference type="GO" id="GO:0051301">
    <property type="term" value="P:cell division"/>
    <property type="evidence" value="ECO:0007669"/>
    <property type="project" value="UniProtKB-KW"/>
</dbReference>
<keyword evidence="7" id="KW-0132">Cell division</keyword>
<feature type="transmembrane region" description="Helical" evidence="7">
    <location>
        <begin position="294"/>
        <end position="317"/>
    </location>
</feature>
<evidence type="ECO:0000256" key="1">
    <source>
        <dbReference type="ARBA" id="ARBA00004141"/>
    </source>
</evidence>
<feature type="binding site" evidence="9">
    <location>
        <position position="196"/>
    </location>
    <ligand>
        <name>Mg(2+)</name>
        <dbReference type="ChEBI" id="CHEBI:18420"/>
    </ligand>
</feature>
<comment type="cofactor">
    <cofactor evidence="7 9">
        <name>Mg(2+)</name>
        <dbReference type="ChEBI" id="CHEBI:18420"/>
    </cofactor>
</comment>
<keyword evidence="6 7" id="KW-0472">Membrane</keyword>
<name>A0A542YR15_9MICO</name>
<evidence type="ECO:0000256" key="2">
    <source>
        <dbReference type="ARBA" id="ARBA00005583"/>
    </source>
</evidence>
<gene>
    <name evidence="7" type="primary">mraY</name>
    <name evidence="10" type="ORF">FB467_1646</name>
</gene>
<evidence type="ECO:0000313" key="10">
    <source>
        <dbReference type="EMBL" id="TQL50535.1"/>
    </source>
</evidence>
<dbReference type="Pfam" id="PF00953">
    <property type="entry name" value="Glycos_transf_4"/>
    <property type="match status" value="1"/>
</dbReference>
<dbReference type="GO" id="GO:0071555">
    <property type="term" value="P:cell wall organization"/>
    <property type="evidence" value="ECO:0007669"/>
    <property type="project" value="UniProtKB-KW"/>
</dbReference>
<keyword evidence="5 7" id="KW-1133">Transmembrane helix</keyword>
<reference evidence="10 11" key="1">
    <citation type="submission" date="2019-06" db="EMBL/GenBank/DDBJ databases">
        <title>Sequencing the genomes of 1000 actinobacteria strains.</title>
        <authorList>
            <person name="Klenk H.-P."/>
        </authorList>
    </citation>
    <scope>NUCLEOTIDE SEQUENCE [LARGE SCALE GENOMIC DNA]</scope>
    <source>
        <strain evidence="10 11">DSM 12335</strain>
    </source>
</reference>
<dbReference type="OrthoDB" id="9805475at2"/>
<evidence type="ECO:0000256" key="3">
    <source>
        <dbReference type="ARBA" id="ARBA00022679"/>
    </source>
</evidence>
<sequence length="371" mass="39745">MVTVLLSAGIAMVVALFGTPLFIKFLVRRGYGQFIRDDGPTSHHTKRGTPTMGGAVIIAATLLGYFGSHLLLMLLDATGLVELGSNTFTISALLVLFLMAGLGLVGFLDDYIKISKQRSLGLRSHEKLIGQTAVAVIFAVLALQFPGDTYRTPASTAISFVRDTNIDFAVFGTVGGLICFVLWANVMIAGASNGVNLTDGLDGLATGASVMVFGAYVLIGIWQFNQNCQINPGSRCYDVRDAHDLAVVAACVAGACFGFLWWNASPAKIFMGDTGSLALGGALAGLAITTHTQLLMAILGGLFVMITLSVIIQVGYFKMTRKRVFRMAPLQHHFELVGWHEITIVIRFWIIAGLCVAVGLGIFYAEWVVQL</sequence>
<dbReference type="PANTHER" id="PTHR22926">
    <property type="entry name" value="PHOSPHO-N-ACETYLMURAMOYL-PENTAPEPTIDE-TRANSFERASE"/>
    <property type="match status" value="1"/>
</dbReference>
<proteinExistence type="inferred from homology"/>
<dbReference type="GO" id="GO:0008963">
    <property type="term" value="F:phospho-N-acetylmuramoyl-pentapeptide-transferase activity"/>
    <property type="evidence" value="ECO:0007669"/>
    <property type="project" value="UniProtKB-UniRule"/>
</dbReference>
<keyword evidence="7" id="KW-1003">Cell membrane</keyword>
<dbReference type="PROSITE" id="PS01347">
    <property type="entry name" value="MRAY_1"/>
    <property type="match status" value="1"/>
</dbReference>
<dbReference type="InterPro" id="IPR003524">
    <property type="entry name" value="PNAcMuramoyl-5peptid_Trfase"/>
</dbReference>
<protein>
    <recommendedName>
        <fullName evidence="7 8">Phospho-N-acetylmuramoyl-pentapeptide-transferase</fullName>
        <ecNumber evidence="7 8">2.7.8.13</ecNumber>
    </recommendedName>
    <alternativeName>
        <fullName evidence="7">UDP-MurNAc-pentapeptide phosphotransferase</fullName>
    </alternativeName>
</protein>
<dbReference type="InterPro" id="IPR018480">
    <property type="entry name" value="PNAcMuramoyl-5peptid_Trfase_CS"/>
</dbReference>
<feature type="transmembrane region" description="Helical" evidence="7">
    <location>
        <begin position="269"/>
        <end position="288"/>
    </location>
</feature>
<comment type="caution">
    <text evidence="10">The sequence shown here is derived from an EMBL/GenBank/DDBJ whole genome shotgun (WGS) entry which is preliminary data.</text>
</comment>
<dbReference type="PROSITE" id="PS01348">
    <property type="entry name" value="MRAY_2"/>
    <property type="match status" value="1"/>
</dbReference>
<keyword evidence="3 7" id="KW-0808">Transferase</keyword>
<keyword evidence="4 7" id="KW-0812">Transmembrane</keyword>
<keyword evidence="7" id="KW-0133">Cell shape</keyword>
<dbReference type="AlphaFoldDB" id="A0A542YR15"/>
<keyword evidence="7 9" id="KW-0479">Metal-binding</keyword>
<dbReference type="EMBL" id="VFOP01000001">
    <property type="protein sequence ID" value="TQL50535.1"/>
    <property type="molecule type" value="Genomic_DNA"/>
</dbReference>
<dbReference type="Pfam" id="PF10555">
    <property type="entry name" value="MraY_sig1"/>
    <property type="match status" value="1"/>
</dbReference>
<keyword evidence="7" id="KW-0131">Cell cycle</keyword>
<evidence type="ECO:0000256" key="7">
    <source>
        <dbReference type="HAMAP-Rule" id="MF_00038"/>
    </source>
</evidence>
<feature type="binding site" evidence="9">
    <location>
        <position position="273"/>
    </location>
    <ligand>
        <name>Mg(2+)</name>
        <dbReference type="ChEBI" id="CHEBI:18420"/>
    </ligand>
</feature>
<dbReference type="EC" id="2.7.8.13" evidence="7 8"/>
<comment type="catalytic activity">
    <reaction evidence="7">
        <text>UDP-N-acetyl-alpha-D-muramoyl-L-alanyl-gamma-D-glutamyl-meso-2,6-diaminopimeloyl-D-alanyl-D-alanine + di-trans,octa-cis-undecaprenyl phosphate = di-trans,octa-cis-undecaprenyl diphospho-N-acetyl-alpha-D-muramoyl-L-alanyl-D-glutamyl-meso-2,6-diaminopimeloyl-D-alanyl-D-alanine + UMP</text>
        <dbReference type="Rhea" id="RHEA:28386"/>
        <dbReference type="ChEBI" id="CHEBI:57865"/>
        <dbReference type="ChEBI" id="CHEBI:60392"/>
        <dbReference type="ChEBI" id="CHEBI:61386"/>
        <dbReference type="ChEBI" id="CHEBI:61387"/>
        <dbReference type="EC" id="2.7.8.13"/>
    </reaction>
</comment>
<comment type="similarity">
    <text evidence="2 7">Belongs to the glycosyltransferase 4 family. MraY subfamily.</text>
</comment>
<dbReference type="HAMAP" id="MF_00038">
    <property type="entry name" value="MraY"/>
    <property type="match status" value="1"/>
</dbReference>
<feature type="transmembrane region" description="Helical" evidence="7">
    <location>
        <begin position="344"/>
        <end position="365"/>
    </location>
</feature>
<dbReference type="GO" id="GO:0046872">
    <property type="term" value="F:metal ion binding"/>
    <property type="evidence" value="ECO:0007669"/>
    <property type="project" value="UniProtKB-KW"/>
</dbReference>
<dbReference type="GO" id="GO:0051992">
    <property type="term" value="F:UDP-N-acetylmuramoyl-L-alanyl-D-glutamyl-meso-2,6-diaminopimelyl-D-alanyl-D-alanine:undecaprenyl-phosphate transferase activity"/>
    <property type="evidence" value="ECO:0007669"/>
    <property type="project" value="RHEA"/>
</dbReference>
<comment type="subcellular location">
    <subcellularLocation>
        <location evidence="7">Cell membrane</location>
        <topology evidence="7">Multi-pass membrane protein</topology>
    </subcellularLocation>
    <subcellularLocation>
        <location evidence="1">Membrane</location>
        <topology evidence="1">Multi-pass membrane protein</topology>
    </subcellularLocation>
</comment>
<feature type="transmembrane region" description="Helical" evidence="7">
    <location>
        <begin position="6"/>
        <end position="27"/>
    </location>
</feature>
<evidence type="ECO:0000256" key="5">
    <source>
        <dbReference type="ARBA" id="ARBA00022989"/>
    </source>
</evidence>
<organism evidence="10 11">
    <name type="scientific">Ornithinicoccus hortensis</name>
    <dbReference type="NCBI Taxonomy" id="82346"/>
    <lineage>
        <taxon>Bacteria</taxon>
        <taxon>Bacillati</taxon>
        <taxon>Actinomycetota</taxon>
        <taxon>Actinomycetes</taxon>
        <taxon>Micrococcales</taxon>
        <taxon>Intrasporangiaceae</taxon>
        <taxon>Ornithinicoccus</taxon>
    </lineage>
</organism>
<evidence type="ECO:0000256" key="6">
    <source>
        <dbReference type="ARBA" id="ARBA00023136"/>
    </source>
</evidence>
<feature type="transmembrane region" description="Helical" evidence="7">
    <location>
        <begin position="128"/>
        <end position="146"/>
    </location>
</feature>
<dbReference type="PANTHER" id="PTHR22926:SF5">
    <property type="entry name" value="PHOSPHO-N-ACETYLMURAMOYL-PENTAPEPTIDE-TRANSFERASE HOMOLOG"/>
    <property type="match status" value="1"/>
</dbReference>
<evidence type="ECO:0000256" key="4">
    <source>
        <dbReference type="ARBA" id="ARBA00022692"/>
    </source>
</evidence>
<accession>A0A542YR15</accession>
<dbReference type="Proteomes" id="UP000319516">
    <property type="component" value="Unassembled WGS sequence"/>
</dbReference>
<feature type="transmembrane region" description="Helical" evidence="7">
    <location>
        <begin position="48"/>
        <end position="68"/>
    </location>
</feature>
<keyword evidence="7" id="KW-0573">Peptidoglycan synthesis</keyword>
<feature type="transmembrane region" description="Helical" evidence="7">
    <location>
        <begin position="88"/>
        <end position="108"/>
    </location>
</feature>
<keyword evidence="11" id="KW-1185">Reference proteome</keyword>
<dbReference type="NCBIfam" id="TIGR00445">
    <property type="entry name" value="mraY"/>
    <property type="match status" value="1"/>
</dbReference>
<keyword evidence="7" id="KW-0961">Cell wall biogenesis/degradation</keyword>
<evidence type="ECO:0000256" key="8">
    <source>
        <dbReference type="NCBIfam" id="TIGR00445"/>
    </source>
</evidence>
<dbReference type="GO" id="GO:0008360">
    <property type="term" value="P:regulation of cell shape"/>
    <property type="evidence" value="ECO:0007669"/>
    <property type="project" value="UniProtKB-KW"/>
</dbReference>
<feature type="transmembrane region" description="Helical" evidence="7">
    <location>
        <begin position="166"/>
        <end position="191"/>
    </location>
</feature>
<comment type="function">
    <text evidence="7">Catalyzes the initial step of the lipid cycle reactions in the biosynthesis of the cell wall peptidoglycan: transfers peptidoglycan precursor phospho-MurNAc-pentapeptide from UDP-MurNAc-pentapeptide onto the lipid carrier undecaprenyl phosphate, yielding undecaprenyl-pyrophosphoryl-MurNAc-pentapeptide, known as lipid I.</text>
</comment>
<dbReference type="UniPathway" id="UPA00219"/>
<evidence type="ECO:0000256" key="9">
    <source>
        <dbReference type="PIRSR" id="PIRSR600715-1"/>
    </source>
</evidence>
<keyword evidence="7 9" id="KW-0460">Magnesium</keyword>
<dbReference type="CDD" id="cd06852">
    <property type="entry name" value="GT_MraY"/>
    <property type="match status" value="1"/>
</dbReference>